<accession>A0A4S8IHT5</accession>
<comment type="caution">
    <text evidence="1">The sequence shown here is derived from an EMBL/GenBank/DDBJ whole genome shotgun (WGS) entry which is preliminary data.</text>
</comment>
<keyword evidence="2" id="KW-1185">Reference proteome</keyword>
<dbReference type="AlphaFoldDB" id="A0A4S8IHT5"/>
<dbReference type="EMBL" id="PYDT01000010">
    <property type="protein sequence ID" value="THU46942.1"/>
    <property type="molecule type" value="Genomic_DNA"/>
</dbReference>
<dbReference type="Proteomes" id="UP000317650">
    <property type="component" value="Chromosome 9"/>
</dbReference>
<name>A0A4S8IHT5_MUSBA</name>
<organism evidence="1 2">
    <name type="scientific">Musa balbisiana</name>
    <name type="common">Banana</name>
    <dbReference type="NCBI Taxonomy" id="52838"/>
    <lineage>
        <taxon>Eukaryota</taxon>
        <taxon>Viridiplantae</taxon>
        <taxon>Streptophyta</taxon>
        <taxon>Embryophyta</taxon>
        <taxon>Tracheophyta</taxon>
        <taxon>Spermatophyta</taxon>
        <taxon>Magnoliopsida</taxon>
        <taxon>Liliopsida</taxon>
        <taxon>Zingiberales</taxon>
        <taxon>Musaceae</taxon>
        <taxon>Musa</taxon>
    </lineage>
</organism>
<proteinExistence type="predicted"/>
<protein>
    <submittedName>
        <fullName evidence="1">Uncharacterized protein</fullName>
    </submittedName>
</protein>
<reference evidence="1 2" key="1">
    <citation type="journal article" date="2019" name="Nat. Plants">
        <title>Genome sequencing of Musa balbisiana reveals subgenome evolution and function divergence in polyploid bananas.</title>
        <authorList>
            <person name="Yao X."/>
        </authorList>
    </citation>
    <scope>NUCLEOTIDE SEQUENCE [LARGE SCALE GENOMIC DNA]</scope>
    <source>
        <strain evidence="2">cv. DH-PKW</strain>
        <tissue evidence="1">Leaves</tissue>
    </source>
</reference>
<gene>
    <name evidence="1" type="ORF">C4D60_Mb09t10270</name>
</gene>
<sequence length="90" mass="9704">MVKKSVAGSTSSGVLTSQQTAIIDSIPRTTIDADKVFDLWLNSMAEEAKHISLLKGMDNNNETSSQDTEASRQLTQARNATVFGLEDIAC</sequence>
<evidence type="ECO:0000313" key="2">
    <source>
        <dbReference type="Proteomes" id="UP000317650"/>
    </source>
</evidence>
<evidence type="ECO:0000313" key="1">
    <source>
        <dbReference type="EMBL" id="THU46942.1"/>
    </source>
</evidence>